<keyword evidence="5" id="KW-1185">Reference proteome</keyword>
<sequence>MIFVESFHQIDTRSPLSGIETVEKCATILLAATELAVEDGNSKLMDQVFDISSLPLFQPCDEQTNASTLFPGIFGLNYTFDVHICYWVDTGQRLQARLGAKVAKTRVLTGIKSVILPAERKVDLWDLSSYFIFLESDIGKNRALSSCRLFNISYPNALESFTYTLRTMSSRLCQDDMPMVRIETAPNLGKFAATIEHHYLMNDIMSMLAIIEFIPLFASQLGVGFCNNRLGALLYTILVHFLVGLMHFTLKDFILMFWLFVHYPSLFKFSVSYFFINDSRGEKGKLWCIQRVDVRLWKATAHQWFLVLGGFNWSSRNLLPPDMLLLLDLVFPENSKVPPDFMFDCLVVDLTDYPMILHEIVALLRLLNDTRAILDIDRFIYNLCFAGMFFEQYSITGQVNLVASLFMFNQVVQDATDVDRGPVRRLETILKSLRQ</sequence>
<keyword evidence="3" id="KW-0812">Transmembrane</keyword>
<keyword evidence="3" id="KW-1133">Transmembrane helix</keyword>
<dbReference type="PANTHER" id="PTHR10648:SF4">
    <property type="entry name" value="PROTEIN PHOSPHATASE 2 (FORMERLY 2A), REGULATORY SUBUNIT A, BETA ISOFORM-RELATED"/>
    <property type="match status" value="1"/>
</dbReference>
<reference evidence="5" key="1">
    <citation type="journal article" date="2023" name="Proc. Natl. Acad. Sci. U.S.A.">
        <title>Genomic and structural basis for evolution of tropane alkaloid biosynthesis.</title>
        <authorList>
            <person name="Wanga Y.-J."/>
            <person name="Taina T."/>
            <person name="Yua J.-Y."/>
            <person name="Lia J."/>
            <person name="Xua B."/>
            <person name="Chenc J."/>
            <person name="D'Auriad J.C."/>
            <person name="Huanga J.-P."/>
            <person name="Huanga S.-X."/>
        </authorList>
    </citation>
    <scope>NUCLEOTIDE SEQUENCE [LARGE SCALE GENOMIC DNA]</scope>
    <source>
        <strain evidence="5">cv. KIB-2019</strain>
    </source>
</reference>
<dbReference type="Gene3D" id="3.50.50.80">
    <property type="entry name" value="Ubiquitin-activating enzyme E1, inactive adenylation domain, subdomain 1"/>
    <property type="match status" value="1"/>
</dbReference>
<dbReference type="AlphaFoldDB" id="A0A9Q1MKG6"/>
<dbReference type="GO" id="GO:0019888">
    <property type="term" value="F:protein phosphatase regulator activity"/>
    <property type="evidence" value="ECO:0007669"/>
    <property type="project" value="TreeGrafter"/>
</dbReference>
<organism evidence="4 5">
    <name type="scientific">Anisodus acutangulus</name>
    <dbReference type="NCBI Taxonomy" id="402998"/>
    <lineage>
        <taxon>Eukaryota</taxon>
        <taxon>Viridiplantae</taxon>
        <taxon>Streptophyta</taxon>
        <taxon>Embryophyta</taxon>
        <taxon>Tracheophyta</taxon>
        <taxon>Spermatophyta</taxon>
        <taxon>Magnoliopsida</taxon>
        <taxon>eudicotyledons</taxon>
        <taxon>Gunneridae</taxon>
        <taxon>Pentapetalae</taxon>
        <taxon>asterids</taxon>
        <taxon>lamiids</taxon>
        <taxon>Solanales</taxon>
        <taxon>Solanaceae</taxon>
        <taxon>Solanoideae</taxon>
        <taxon>Hyoscyameae</taxon>
        <taxon>Anisodus</taxon>
    </lineage>
</organism>
<dbReference type="GO" id="GO:0005634">
    <property type="term" value="C:nucleus"/>
    <property type="evidence" value="ECO:0007669"/>
    <property type="project" value="TreeGrafter"/>
</dbReference>
<evidence type="ECO:0000313" key="4">
    <source>
        <dbReference type="EMBL" id="KAJ8561409.1"/>
    </source>
</evidence>
<comment type="caution">
    <text evidence="4">The sequence shown here is derived from an EMBL/GenBank/DDBJ whole genome shotgun (WGS) entry which is preliminary data.</text>
</comment>
<feature type="transmembrane region" description="Helical" evidence="3">
    <location>
        <begin position="230"/>
        <end position="250"/>
    </location>
</feature>
<accession>A0A9Q1MKG6</accession>
<dbReference type="Proteomes" id="UP001152561">
    <property type="component" value="Unassembled WGS sequence"/>
</dbReference>
<keyword evidence="1" id="KW-0677">Repeat</keyword>
<comment type="pathway">
    <text evidence="2">Protein modification.</text>
</comment>
<evidence type="ECO:0000313" key="5">
    <source>
        <dbReference type="Proteomes" id="UP001152561"/>
    </source>
</evidence>
<evidence type="ECO:0000256" key="2">
    <source>
        <dbReference type="ARBA" id="ARBA00043952"/>
    </source>
</evidence>
<keyword evidence="3" id="KW-0472">Membrane</keyword>
<protein>
    <submittedName>
        <fullName evidence="4">Uncharacterized protein</fullName>
    </submittedName>
</protein>
<dbReference type="InterPro" id="IPR051023">
    <property type="entry name" value="PP2A_Regulatory_Subunit_A"/>
</dbReference>
<dbReference type="EMBL" id="JAJAGQ010000006">
    <property type="protein sequence ID" value="KAJ8561409.1"/>
    <property type="molecule type" value="Genomic_DNA"/>
</dbReference>
<dbReference type="GO" id="GO:0000159">
    <property type="term" value="C:protein phosphatase type 2A complex"/>
    <property type="evidence" value="ECO:0007669"/>
    <property type="project" value="TreeGrafter"/>
</dbReference>
<dbReference type="InterPro" id="IPR035985">
    <property type="entry name" value="Ubiquitin-activating_enz"/>
</dbReference>
<feature type="transmembrane region" description="Helical" evidence="3">
    <location>
        <begin position="199"/>
        <end position="218"/>
    </location>
</feature>
<dbReference type="GO" id="GO:0005829">
    <property type="term" value="C:cytosol"/>
    <property type="evidence" value="ECO:0007669"/>
    <property type="project" value="TreeGrafter"/>
</dbReference>
<dbReference type="PANTHER" id="PTHR10648">
    <property type="entry name" value="SERINE/THREONINE-PROTEIN PHOSPHATASE PP2A 65 KDA REGULATORY SUBUNIT"/>
    <property type="match status" value="1"/>
</dbReference>
<dbReference type="SUPFAM" id="SSF69572">
    <property type="entry name" value="Activating enzymes of the ubiquitin-like proteins"/>
    <property type="match status" value="1"/>
</dbReference>
<evidence type="ECO:0000256" key="3">
    <source>
        <dbReference type="SAM" id="Phobius"/>
    </source>
</evidence>
<gene>
    <name evidence="4" type="ORF">K7X08_027599</name>
</gene>
<proteinExistence type="predicted"/>
<name>A0A9Q1MKG6_9SOLA</name>
<dbReference type="InterPro" id="IPR042449">
    <property type="entry name" value="Ub-E1_IAD_1"/>
</dbReference>
<dbReference type="GO" id="GO:0008641">
    <property type="term" value="F:ubiquitin-like modifier activating enzyme activity"/>
    <property type="evidence" value="ECO:0007669"/>
    <property type="project" value="InterPro"/>
</dbReference>
<evidence type="ECO:0000256" key="1">
    <source>
        <dbReference type="ARBA" id="ARBA00022737"/>
    </source>
</evidence>
<feature type="transmembrane region" description="Helical" evidence="3">
    <location>
        <begin position="256"/>
        <end position="276"/>
    </location>
</feature>